<dbReference type="InterPro" id="IPR016221">
    <property type="entry name" value="Bifunct_regulatory_prot_Ada"/>
</dbReference>
<dbReference type="Pfam" id="PF02805">
    <property type="entry name" value="Ada_Zn_binding"/>
    <property type="match status" value="1"/>
</dbReference>
<proteinExistence type="predicted"/>
<dbReference type="GO" id="GO:0003677">
    <property type="term" value="F:DNA binding"/>
    <property type="evidence" value="ECO:0007669"/>
    <property type="project" value="UniProtKB-KW"/>
</dbReference>
<dbReference type="CDD" id="cd06445">
    <property type="entry name" value="ATase"/>
    <property type="match status" value="1"/>
</dbReference>
<dbReference type="InterPro" id="IPR018060">
    <property type="entry name" value="HTH_AraC"/>
</dbReference>
<dbReference type="PANTHER" id="PTHR10815:SF14">
    <property type="entry name" value="BIFUNCTIONAL TRANSCRIPTIONAL ACTIVATOR_DNA REPAIR ENZYME ADA"/>
    <property type="match status" value="1"/>
</dbReference>
<gene>
    <name evidence="12" type="primary">ada</name>
    <name evidence="12" type="ORF">IHQ68_16585</name>
</gene>
<dbReference type="NCBIfam" id="NF011964">
    <property type="entry name" value="PRK15435.1"/>
    <property type="match status" value="1"/>
</dbReference>
<comment type="catalytic activity">
    <reaction evidence="10">
        <text>a 6-O-methyl-2'-deoxyguanosine in DNA + L-cysteinyl-[protein] = S-methyl-L-cysteinyl-[protein] + a 2'-deoxyguanosine in DNA</text>
        <dbReference type="Rhea" id="RHEA:24000"/>
        <dbReference type="Rhea" id="RHEA-COMP:10131"/>
        <dbReference type="Rhea" id="RHEA-COMP:10132"/>
        <dbReference type="Rhea" id="RHEA-COMP:11367"/>
        <dbReference type="Rhea" id="RHEA-COMP:11368"/>
        <dbReference type="ChEBI" id="CHEBI:29950"/>
        <dbReference type="ChEBI" id="CHEBI:82612"/>
        <dbReference type="ChEBI" id="CHEBI:85445"/>
        <dbReference type="ChEBI" id="CHEBI:85448"/>
        <dbReference type="EC" id="2.1.1.63"/>
    </reaction>
</comment>
<dbReference type="Gene3D" id="1.10.10.60">
    <property type="entry name" value="Homeodomain-like"/>
    <property type="match status" value="1"/>
</dbReference>
<keyword evidence="9" id="KW-0234">DNA repair</keyword>
<evidence type="ECO:0000256" key="4">
    <source>
        <dbReference type="ARBA" id="ARBA00022679"/>
    </source>
</evidence>
<dbReference type="SUPFAM" id="SSF57884">
    <property type="entry name" value="Ada DNA repair protein, N-terminal domain (N-Ada 10)"/>
    <property type="match status" value="1"/>
</dbReference>
<comment type="catalytic activity">
    <reaction evidence="1">
        <text>a 4-O-methyl-thymidine in DNA + L-cysteinyl-[protein] = a thymidine in DNA + S-methyl-L-cysteinyl-[protein]</text>
        <dbReference type="Rhea" id="RHEA:53428"/>
        <dbReference type="Rhea" id="RHEA-COMP:10131"/>
        <dbReference type="Rhea" id="RHEA-COMP:10132"/>
        <dbReference type="Rhea" id="RHEA-COMP:13555"/>
        <dbReference type="Rhea" id="RHEA-COMP:13556"/>
        <dbReference type="ChEBI" id="CHEBI:29950"/>
        <dbReference type="ChEBI" id="CHEBI:82612"/>
        <dbReference type="ChEBI" id="CHEBI:137386"/>
        <dbReference type="ChEBI" id="CHEBI:137387"/>
        <dbReference type="EC" id="2.1.1.63"/>
    </reaction>
</comment>
<evidence type="ECO:0000256" key="6">
    <source>
        <dbReference type="ARBA" id="ARBA00023015"/>
    </source>
</evidence>
<dbReference type="Gene3D" id="3.30.160.70">
    <property type="entry name" value="Methylated DNA-protein cysteine methyltransferase domain"/>
    <property type="match status" value="1"/>
</dbReference>
<keyword evidence="12" id="KW-0238">DNA-binding</keyword>
<dbReference type="Proteomes" id="UP001181622">
    <property type="component" value="Unassembled WGS sequence"/>
</dbReference>
<comment type="cofactor">
    <cofactor evidence="2">
        <name>Zn(2+)</name>
        <dbReference type="ChEBI" id="CHEBI:29105"/>
    </cofactor>
</comment>
<dbReference type="InterPro" id="IPR004026">
    <property type="entry name" value="Ada_DNA_repair_Zn-bd"/>
</dbReference>
<evidence type="ECO:0000256" key="2">
    <source>
        <dbReference type="ARBA" id="ARBA00001947"/>
    </source>
</evidence>
<evidence type="ECO:0000256" key="9">
    <source>
        <dbReference type="ARBA" id="ARBA00023204"/>
    </source>
</evidence>
<dbReference type="InterPro" id="IPR036217">
    <property type="entry name" value="MethylDNA_cys_MeTrfase_DNAb"/>
</dbReference>
<evidence type="ECO:0000256" key="10">
    <source>
        <dbReference type="ARBA" id="ARBA00049348"/>
    </source>
</evidence>
<keyword evidence="4" id="KW-0808">Transferase</keyword>
<protein>
    <submittedName>
        <fullName evidence="12">Bifunctional DNA-binding transcriptional regulator/O6-methylguanine-DNA methyltransferase Ada</fullName>
    </submittedName>
</protein>
<evidence type="ECO:0000313" key="12">
    <source>
        <dbReference type="EMBL" id="MDR4308237.1"/>
    </source>
</evidence>
<dbReference type="Pfam" id="PF01035">
    <property type="entry name" value="DNA_binding_1"/>
    <property type="match status" value="1"/>
</dbReference>
<keyword evidence="8" id="KW-0804">Transcription</keyword>
<keyword evidence="3 12" id="KW-0489">Methyltransferase</keyword>
<name>A0ABU1DJD7_9HYPH</name>
<dbReference type="SUPFAM" id="SSF46689">
    <property type="entry name" value="Homeodomain-like"/>
    <property type="match status" value="1"/>
</dbReference>
<dbReference type="SUPFAM" id="SSF53155">
    <property type="entry name" value="Methylated DNA-protein cysteine methyltransferase domain"/>
    <property type="match status" value="1"/>
</dbReference>
<evidence type="ECO:0000259" key="11">
    <source>
        <dbReference type="PROSITE" id="PS01124"/>
    </source>
</evidence>
<keyword evidence="13" id="KW-1185">Reference proteome</keyword>
<dbReference type="InterPro" id="IPR014048">
    <property type="entry name" value="MethylDNA_cys_MeTrfase_DNA-bd"/>
</dbReference>
<evidence type="ECO:0000256" key="8">
    <source>
        <dbReference type="ARBA" id="ARBA00023163"/>
    </source>
</evidence>
<sequence>MQEAPTDRPAISTERDPRWAAVVAKDARADGTFFTCVRSTGIYCRPSCPARRPKPENVSFAETWEEAEARGFRACKRCRPKEASLAERQAALIADLCRHIEQAEDAPKLDELAKRAGVSPFHLHRLFKAATGLTPKAYASAERAKRARVELASGEGSVTSAIYGSGFNSNGRFYAASDGMFGMTPSAFKAGGAGKTIRYAVGLSTLGRVLVGSSDRGVCFIALGDDEEALLADLRRRFGKAEIVRGDGAYEETVRQVVASVEDPRRGFDLPLDIQGTAFQQRVWRALQAIPLGETASYAEIARAIGAPTSARAVAQACGANKLAVVVPCHRVVREDGALSGYRWGVERKRALLKKEKAG</sequence>
<feature type="domain" description="HTH araC/xylS-type" evidence="11">
    <location>
        <begin position="90"/>
        <end position="191"/>
    </location>
</feature>
<dbReference type="GO" id="GO:0032259">
    <property type="term" value="P:methylation"/>
    <property type="evidence" value="ECO:0007669"/>
    <property type="project" value="UniProtKB-KW"/>
</dbReference>
<dbReference type="InterPro" id="IPR036388">
    <property type="entry name" value="WH-like_DNA-bd_sf"/>
</dbReference>
<dbReference type="NCBIfam" id="TIGR00589">
    <property type="entry name" value="ogt"/>
    <property type="match status" value="1"/>
</dbReference>
<dbReference type="PROSITE" id="PS01124">
    <property type="entry name" value="HTH_ARAC_FAMILY_2"/>
    <property type="match status" value="1"/>
</dbReference>
<organism evidence="12 13">
    <name type="scientific">Chelatococcus sambhunathii</name>
    <dbReference type="NCBI Taxonomy" id="363953"/>
    <lineage>
        <taxon>Bacteria</taxon>
        <taxon>Pseudomonadati</taxon>
        <taxon>Pseudomonadota</taxon>
        <taxon>Alphaproteobacteria</taxon>
        <taxon>Hyphomicrobiales</taxon>
        <taxon>Chelatococcaceae</taxon>
        <taxon>Chelatococcus</taxon>
    </lineage>
</organism>
<dbReference type="PANTHER" id="PTHR10815">
    <property type="entry name" value="METHYLATED-DNA--PROTEIN-CYSTEINE METHYLTRANSFERASE"/>
    <property type="match status" value="1"/>
</dbReference>
<dbReference type="SUPFAM" id="SSF46767">
    <property type="entry name" value="Methylated DNA-protein cysteine methyltransferase, C-terminal domain"/>
    <property type="match status" value="1"/>
</dbReference>
<evidence type="ECO:0000313" key="13">
    <source>
        <dbReference type="Proteomes" id="UP001181622"/>
    </source>
</evidence>
<dbReference type="Gene3D" id="3.40.10.10">
    <property type="entry name" value="DNA Methylphosphotriester Repair Domain"/>
    <property type="match status" value="1"/>
</dbReference>
<comment type="caution">
    <text evidence="12">The sequence shown here is derived from an EMBL/GenBank/DDBJ whole genome shotgun (WGS) entry which is preliminary data.</text>
</comment>
<evidence type="ECO:0000256" key="1">
    <source>
        <dbReference type="ARBA" id="ARBA00001286"/>
    </source>
</evidence>
<reference evidence="12" key="1">
    <citation type="submission" date="2020-10" db="EMBL/GenBank/DDBJ databases">
        <authorList>
            <person name="Abbas A."/>
            <person name="Razzaq R."/>
            <person name="Waqas M."/>
            <person name="Abbas N."/>
            <person name="Nielsen T.K."/>
            <person name="Hansen L.H."/>
            <person name="Hussain S."/>
            <person name="Shahid M."/>
        </authorList>
    </citation>
    <scope>NUCLEOTIDE SEQUENCE</scope>
    <source>
        <strain evidence="12">S14</strain>
    </source>
</reference>
<dbReference type="EMBL" id="JADBEO010000044">
    <property type="protein sequence ID" value="MDR4308237.1"/>
    <property type="molecule type" value="Genomic_DNA"/>
</dbReference>
<dbReference type="RefSeq" id="WP_309393853.1">
    <property type="nucleotide sequence ID" value="NZ_JADBEO010000044.1"/>
</dbReference>
<keyword evidence="7" id="KW-0010">Activator</keyword>
<evidence type="ECO:0000256" key="7">
    <source>
        <dbReference type="ARBA" id="ARBA00023159"/>
    </source>
</evidence>
<dbReference type="InterPro" id="IPR035451">
    <property type="entry name" value="Ada-like_dom_sf"/>
</dbReference>
<dbReference type="PROSITE" id="PS00374">
    <property type="entry name" value="MGMT"/>
    <property type="match status" value="1"/>
</dbReference>
<evidence type="ECO:0000256" key="3">
    <source>
        <dbReference type="ARBA" id="ARBA00022603"/>
    </source>
</evidence>
<dbReference type="GO" id="GO:0008168">
    <property type="term" value="F:methyltransferase activity"/>
    <property type="evidence" value="ECO:0007669"/>
    <property type="project" value="UniProtKB-KW"/>
</dbReference>
<evidence type="ECO:0000256" key="5">
    <source>
        <dbReference type="ARBA" id="ARBA00022763"/>
    </source>
</evidence>
<keyword evidence="5" id="KW-0227">DNA damage</keyword>
<dbReference type="InterPro" id="IPR001497">
    <property type="entry name" value="MethylDNA_cys_MeTrfase_AS"/>
</dbReference>
<dbReference type="InterPro" id="IPR036631">
    <property type="entry name" value="MGMT_N_sf"/>
</dbReference>
<dbReference type="SMART" id="SM00342">
    <property type="entry name" value="HTH_ARAC"/>
    <property type="match status" value="1"/>
</dbReference>
<dbReference type="Pfam" id="PF12833">
    <property type="entry name" value="HTH_18"/>
    <property type="match status" value="1"/>
</dbReference>
<dbReference type="PIRSF" id="PIRSF000409">
    <property type="entry name" value="Ada"/>
    <property type="match status" value="1"/>
</dbReference>
<dbReference type="InterPro" id="IPR009057">
    <property type="entry name" value="Homeodomain-like_sf"/>
</dbReference>
<keyword evidence="6" id="KW-0805">Transcription regulation</keyword>
<dbReference type="Gene3D" id="1.10.10.10">
    <property type="entry name" value="Winged helix-like DNA-binding domain superfamily/Winged helix DNA-binding domain"/>
    <property type="match status" value="1"/>
</dbReference>
<accession>A0ABU1DJD7</accession>